<evidence type="ECO:0000259" key="8">
    <source>
        <dbReference type="SMART" id="SM00858"/>
    </source>
</evidence>
<dbReference type="GO" id="GO:0042597">
    <property type="term" value="C:periplasmic space"/>
    <property type="evidence" value="ECO:0007669"/>
    <property type="project" value="UniProtKB-SubCell"/>
</dbReference>
<organism evidence="9">
    <name type="scientific">Buchnera aphidicola</name>
    <name type="common">Aphis aurantii</name>
    <dbReference type="NCBI Taxonomy" id="1470492"/>
    <lineage>
        <taxon>Bacteria</taxon>
        <taxon>Pseudomonadati</taxon>
        <taxon>Pseudomonadota</taxon>
        <taxon>Gammaproteobacteria</taxon>
        <taxon>Enterobacterales</taxon>
        <taxon>Erwiniaceae</taxon>
        <taxon>Buchnera</taxon>
    </lineage>
</organism>
<dbReference type="InterPro" id="IPR013974">
    <property type="entry name" value="SAF"/>
</dbReference>
<dbReference type="InterPro" id="IPR017585">
    <property type="entry name" value="SAF_FlgA"/>
</dbReference>
<keyword evidence="9" id="KW-0282">Flagellum</keyword>
<keyword evidence="9" id="KW-0969">Cilium</keyword>
<dbReference type="PANTHER" id="PTHR36307:SF1">
    <property type="entry name" value="FLAGELLA BASAL BODY P-RING FORMATION PROTEIN FLGA"/>
    <property type="match status" value="1"/>
</dbReference>
<evidence type="ECO:0000256" key="1">
    <source>
        <dbReference type="ARBA" id="ARBA00004418"/>
    </source>
</evidence>
<evidence type="ECO:0000256" key="4">
    <source>
        <dbReference type="ARBA" id="ARBA00022729"/>
    </source>
</evidence>
<dbReference type="EMBL" id="CP135018">
    <property type="protein sequence ID" value="XAJ80648.1"/>
    <property type="molecule type" value="Genomic_DNA"/>
</dbReference>
<sequence length="220" mass="25645">MKLVKFFFILLFFLSFKVNANNLIAHLREFFQLQYSLNTSDFTELIHTPFKIKQIFKKPCFLLKDNLNNFHLFNILYAYKKQHECFDAKVQIKGKYIIAKKKILRGTKIKESDLKVITGRLDKLPHGAYLRKQDVIDRVNLRDILPFQPITSFMTRAFWIIKVNQEVTIKFKGINFEIITTGKALGNGVIDEKVRAQIKNNKIVTGIINKHGEVVVILLS</sequence>
<dbReference type="AlphaFoldDB" id="A0AAU6W6F1"/>
<evidence type="ECO:0000313" key="9">
    <source>
        <dbReference type="EMBL" id="XAJ80648.1"/>
    </source>
</evidence>
<feature type="domain" description="SAF" evidence="8">
    <location>
        <begin position="94"/>
        <end position="156"/>
    </location>
</feature>
<evidence type="ECO:0000256" key="6">
    <source>
        <dbReference type="ARBA" id="ARBA00025643"/>
    </source>
</evidence>
<reference evidence="9" key="1">
    <citation type="submission" date="2024-06" db="EMBL/GenBank/DDBJ databases">
        <title>Unveiling Genomic Reduction in Obligate Endosymbionts Buchnera of Aphids: Insights from Phylogenomic Comparative Analysis with Novel Genome Data and Co-obligate Endosymbionts.</title>
        <authorList>
            <person name="Lu C."/>
            <person name="Zou T."/>
            <person name="Liu Q."/>
            <person name="Huang X."/>
        </authorList>
    </citation>
    <scope>NUCLEOTIDE SEQUENCE</scope>
    <source>
        <strain evidence="9">Aphau13</strain>
    </source>
</reference>
<evidence type="ECO:0000256" key="3">
    <source>
        <dbReference type="ARBA" id="ARBA00014754"/>
    </source>
</evidence>
<dbReference type="CDD" id="cd11614">
    <property type="entry name" value="SAF_CpaB_FlgA_like"/>
    <property type="match status" value="1"/>
</dbReference>
<comment type="subcellular location">
    <subcellularLocation>
        <location evidence="1 7">Periplasm</location>
    </subcellularLocation>
</comment>
<keyword evidence="7" id="KW-1005">Bacterial flagellum biogenesis</keyword>
<gene>
    <name evidence="9" type="primary">flgA</name>
    <name evidence="9" type="ORF">RJT31_01700</name>
</gene>
<dbReference type="PANTHER" id="PTHR36307">
    <property type="entry name" value="FLAGELLA BASAL BODY P-RING FORMATION PROTEIN FLGA"/>
    <property type="match status" value="1"/>
</dbReference>
<keyword evidence="9" id="KW-0966">Cell projection</keyword>
<protein>
    <recommendedName>
        <fullName evidence="3 7">Flagella basal body P-ring formation protein FlgA</fullName>
    </recommendedName>
</protein>
<evidence type="ECO:0000256" key="7">
    <source>
        <dbReference type="RuleBase" id="RU362063"/>
    </source>
</evidence>
<dbReference type="Gene3D" id="2.30.30.760">
    <property type="match status" value="1"/>
</dbReference>
<dbReference type="Pfam" id="PF13144">
    <property type="entry name" value="ChapFlgA"/>
    <property type="match status" value="1"/>
</dbReference>
<name>A0AAU6W6F1_9GAMM</name>
<keyword evidence="5 7" id="KW-0574">Periplasm</keyword>
<dbReference type="NCBIfam" id="TIGR03170">
    <property type="entry name" value="flgA_cterm"/>
    <property type="match status" value="1"/>
</dbReference>
<accession>A0AAU6W6F1</accession>
<comment type="function">
    <text evidence="6 7">Involved in the assembly process of the P-ring formation. It may associate with FlgF on the rod constituting a structure essential for the P-ring assembly or may act as a modulator protein for the P-ring assembly.</text>
</comment>
<proteinExistence type="inferred from homology"/>
<keyword evidence="4" id="KW-0732">Signal</keyword>
<dbReference type="SMART" id="SM00858">
    <property type="entry name" value="SAF"/>
    <property type="match status" value="1"/>
</dbReference>
<evidence type="ECO:0000256" key="5">
    <source>
        <dbReference type="ARBA" id="ARBA00022764"/>
    </source>
</evidence>
<comment type="similarity">
    <text evidence="2 7">Belongs to the FlgA family.</text>
</comment>
<dbReference type="RefSeq" id="WP_343154024.1">
    <property type="nucleotide sequence ID" value="NZ_CP135018.1"/>
</dbReference>
<dbReference type="Gene3D" id="3.90.1210.10">
    <property type="entry name" value="Antifreeze-like/N-acetylneuraminic acid synthase C-terminal domain"/>
    <property type="match status" value="1"/>
</dbReference>
<dbReference type="GO" id="GO:0044780">
    <property type="term" value="P:bacterial-type flagellum assembly"/>
    <property type="evidence" value="ECO:0007669"/>
    <property type="project" value="InterPro"/>
</dbReference>
<dbReference type="InterPro" id="IPR039246">
    <property type="entry name" value="Flagellar_FlgA"/>
</dbReference>
<evidence type="ECO:0000256" key="2">
    <source>
        <dbReference type="ARBA" id="ARBA00010474"/>
    </source>
</evidence>